<feature type="transmembrane region" description="Helical" evidence="7">
    <location>
        <begin position="351"/>
        <end position="368"/>
    </location>
</feature>
<proteinExistence type="inferred from homology"/>
<gene>
    <name evidence="8" type="ORF">LCGC14_1476750</name>
</gene>
<sequence length="437" mass="49761">MDKLDDLLVSDVAKEDVPILKPILHTGKKFYAVVFILVVIILIGVYAWILQLKKGLGITGLNHPIFWGVYITNFVFFIGISHAGTLISAILRLAHAEWRRAITRSAEVITVLVLFFGVFNIVTDLGRPGRMFKVFTDGKLGSPLLWDVVSISIYLAASAIYLYLPLIPDIALMRDKLRSKTKRFFYGIFALNWKGTEKQWTILEKAISVMAVIVIPVAISVHTVVSYVFAMTIQPMWHSTIFGPYFVTGAIFSGIAALILAMYFIRRSYHLEDYLKPVHFNNLGLLMLVMSLLWFYFTFTENLTAFYGAEPAHLAVFWSKFTGAYAPYFWTMVVCCFVIPLVILSNRRTRTVTGTMVVSIFVIIGMWLERFTIVLPTLINPRLPYERGIYHPTWIPSCPSGDVKLIDVYVKQDNDFSNTSIISIFEKIQDNPEYNKK</sequence>
<protein>
    <recommendedName>
        <fullName evidence="9">Polysulfide reductase</fullName>
    </recommendedName>
</protein>
<evidence type="ECO:0000256" key="6">
    <source>
        <dbReference type="ARBA" id="ARBA00023136"/>
    </source>
</evidence>
<dbReference type="InterPro" id="IPR005614">
    <property type="entry name" value="NrfD-like"/>
</dbReference>
<evidence type="ECO:0000256" key="2">
    <source>
        <dbReference type="ARBA" id="ARBA00008929"/>
    </source>
</evidence>
<keyword evidence="4 7" id="KW-0812">Transmembrane</keyword>
<dbReference type="PANTHER" id="PTHR43044">
    <property type="match status" value="1"/>
</dbReference>
<feature type="non-terminal residue" evidence="8">
    <location>
        <position position="437"/>
    </location>
</feature>
<keyword evidence="3" id="KW-1003">Cell membrane</keyword>
<dbReference type="GO" id="GO:0005886">
    <property type="term" value="C:plasma membrane"/>
    <property type="evidence" value="ECO:0007669"/>
    <property type="project" value="UniProtKB-SubCell"/>
</dbReference>
<accession>A0A0F9JBG9</accession>
<dbReference type="Pfam" id="PF03916">
    <property type="entry name" value="NrfD"/>
    <property type="match status" value="1"/>
</dbReference>
<dbReference type="Gene3D" id="1.20.1630.10">
    <property type="entry name" value="Formate dehydrogenase/DMSO reductase domain"/>
    <property type="match status" value="1"/>
</dbReference>
<reference evidence="8" key="1">
    <citation type="journal article" date="2015" name="Nature">
        <title>Complex archaea that bridge the gap between prokaryotes and eukaryotes.</title>
        <authorList>
            <person name="Spang A."/>
            <person name="Saw J.H."/>
            <person name="Jorgensen S.L."/>
            <person name="Zaremba-Niedzwiedzka K."/>
            <person name="Martijn J."/>
            <person name="Lind A.E."/>
            <person name="van Eijk R."/>
            <person name="Schleper C."/>
            <person name="Guy L."/>
            <person name="Ettema T.J."/>
        </authorList>
    </citation>
    <scope>NUCLEOTIDE SEQUENCE</scope>
</reference>
<feature type="transmembrane region" description="Helical" evidence="7">
    <location>
        <begin position="143"/>
        <end position="164"/>
    </location>
</feature>
<organism evidence="8">
    <name type="scientific">marine sediment metagenome</name>
    <dbReference type="NCBI Taxonomy" id="412755"/>
    <lineage>
        <taxon>unclassified sequences</taxon>
        <taxon>metagenomes</taxon>
        <taxon>ecological metagenomes</taxon>
    </lineage>
</organism>
<evidence type="ECO:0000256" key="3">
    <source>
        <dbReference type="ARBA" id="ARBA00022475"/>
    </source>
</evidence>
<name>A0A0F9JBG9_9ZZZZ</name>
<feature type="transmembrane region" description="Helical" evidence="7">
    <location>
        <begin position="242"/>
        <end position="265"/>
    </location>
</feature>
<keyword evidence="6 7" id="KW-0472">Membrane</keyword>
<dbReference type="EMBL" id="LAZR01010450">
    <property type="protein sequence ID" value="KKM66878.1"/>
    <property type="molecule type" value="Genomic_DNA"/>
</dbReference>
<evidence type="ECO:0008006" key="9">
    <source>
        <dbReference type="Google" id="ProtNLM"/>
    </source>
</evidence>
<evidence type="ECO:0000256" key="5">
    <source>
        <dbReference type="ARBA" id="ARBA00022989"/>
    </source>
</evidence>
<evidence type="ECO:0000256" key="7">
    <source>
        <dbReference type="SAM" id="Phobius"/>
    </source>
</evidence>
<comment type="caution">
    <text evidence="8">The sequence shown here is derived from an EMBL/GenBank/DDBJ whole genome shotgun (WGS) entry which is preliminary data.</text>
</comment>
<feature type="transmembrane region" description="Helical" evidence="7">
    <location>
        <begin position="30"/>
        <end position="49"/>
    </location>
</feature>
<feature type="transmembrane region" description="Helical" evidence="7">
    <location>
        <begin position="207"/>
        <end position="230"/>
    </location>
</feature>
<evidence type="ECO:0000313" key="8">
    <source>
        <dbReference type="EMBL" id="KKM66878.1"/>
    </source>
</evidence>
<comment type="similarity">
    <text evidence="2">Belongs to the NrfD family.</text>
</comment>
<keyword evidence="5 7" id="KW-1133">Transmembrane helix</keyword>
<feature type="transmembrane region" description="Helical" evidence="7">
    <location>
        <begin position="106"/>
        <end position="123"/>
    </location>
</feature>
<feature type="transmembrane region" description="Helical" evidence="7">
    <location>
        <begin position="69"/>
        <end position="94"/>
    </location>
</feature>
<evidence type="ECO:0000256" key="4">
    <source>
        <dbReference type="ARBA" id="ARBA00022692"/>
    </source>
</evidence>
<evidence type="ECO:0000256" key="1">
    <source>
        <dbReference type="ARBA" id="ARBA00004651"/>
    </source>
</evidence>
<feature type="transmembrane region" description="Helical" evidence="7">
    <location>
        <begin position="277"/>
        <end position="297"/>
    </location>
</feature>
<comment type="subcellular location">
    <subcellularLocation>
        <location evidence="1">Cell membrane</location>
        <topology evidence="1">Multi-pass membrane protein</topology>
    </subcellularLocation>
</comment>
<dbReference type="PANTHER" id="PTHR43044:SF2">
    <property type="entry name" value="POLYSULPHIDE REDUCTASE NRFD"/>
    <property type="match status" value="1"/>
</dbReference>
<feature type="transmembrane region" description="Helical" evidence="7">
    <location>
        <begin position="325"/>
        <end position="344"/>
    </location>
</feature>
<dbReference type="AlphaFoldDB" id="A0A0F9JBG9"/>